<dbReference type="AlphaFoldDB" id="A0AAE0U7Z7"/>
<accession>A0AAE0U7Z7</accession>
<keyword evidence="3" id="KW-1185">Reference proteome</keyword>
<reference evidence="2" key="2">
    <citation type="submission" date="2023-06" db="EMBL/GenBank/DDBJ databases">
        <authorList>
            <consortium name="Lawrence Berkeley National Laboratory"/>
            <person name="Haridas S."/>
            <person name="Hensen N."/>
            <person name="Bonometti L."/>
            <person name="Westerberg I."/>
            <person name="Brannstrom I.O."/>
            <person name="Guillou S."/>
            <person name="Cros-Aarteil S."/>
            <person name="Calhoun S."/>
            <person name="Kuo A."/>
            <person name="Mondo S."/>
            <person name="Pangilinan J."/>
            <person name="Riley R."/>
            <person name="LaButti K."/>
            <person name="Andreopoulos B."/>
            <person name="Lipzen A."/>
            <person name="Chen C."/>
            <person name="Yanf M."/>
            <person name="Daum C."/>
            <person name="Ng V."/>
            <person name="Clum A."/>
            <person name="Steindorff A."/>
            <person name="Ohm R."/>
            <person name="Martin F."/>
            <person name="Silar P."/>
            <person name="Natvig D."/>
            <person name="Lalanne C."/>
            <person name="Gautier V."/>
            <person name="Ament-velasquez S.L."/>
            <person name="Kruys A."/>
            <person name="Hutchinson M.I."/>
            <person name="Powell A.J."/>
            <person name="Barry K."/>
            <person name="Miller A.N."/>
            <person name="Grigoriev I.V."/>
            <person name="Debuchy R."/>
            <person name="Gladieux P."/>
            <person name="Thoren M.H."/>
            <person name="Johannesson H."/>
        </authorList>
    </citation>
    <scope>NUCLEOTIDE SEQUENCE</scope>
    <source>
        <strain evidence="2">CBS 232.78</strain>
    </source>
</reference>
<keyword evidence="1" id="KW-0812">Transmembrane</keyword>
<evidence type="ECO:0000313" key="3">
    <source>
        <dbReference type="Proteomes" id="UP001285441"/>
    </source>
</evidence>
<name>A0AAE0U7Z7_9PEZI</name>
<keyword evidence="1" id="KW-1133">Transmembrane helix</keyword>
<gene>
    <name evidence="2" type="ORF">B0H63DRAFT_459312</name>
</gene>
<comment type="caution">
    <text evidence="2">The sequence shown here is derived from an EMBL/GenBank/DDBJ whole genome shotgun (WGS) entry which is preliminary data.</text>
</comment>
<evidence type="ECO:0000256" key="1">
    <source>
        <dbReference type="SAM" id="Phobius"/>
    </source>
</evidence>
<evidence type="ECO:0000313" key="2">
    <source>
        <dbReference type="EMBL" id="KAK3393819.1"/>
    </source>
</evidence>
<reference evidence="2" key="1">
    <citation type="journal article" date="2023" name="Mol. Phylogenet. Evol.">
        <title>Genome-scale phylogeny and comparative genomics of the fungal order Sordariales.</title>
        <authorList>
            <person name="Hensen N."/>
            <person name="Bonometti L."/>
            <person name="Westerberg I."/>
            <person name="Brannstrom I.O."/>
            <person name="Guillou S."/>
            <person name="Cros-Aarteil S."/>
            <person name="Calhoun S."/>
            <person name="Haridas S."/>
            <person name="Kuo A."/>
            <person name="Mondo S."/>
            <person name="Pangilinan J."/>
            <person name="Riley R."/>
            <person name="LaButti K."/>
            <person name="Andreopoulos B."/>
            <person name="Lipzen A."/>
            <person name="Chen C."/>
            <person name="Yan M."/>
            <person name="Daum C."/>
            <person name="Ng V."/>
            <person name="Clum A."/>
            <person name="Steindorff A."/>
            <person name="Ohm R.A."/>
            <person name="Martin F."/>
            <person name="Silar P."/>
            <person name="Natvig D.O."/>
            <person name="Lalanne C."/>
            <person name="Gautier V."/>
            <person name="Ament-Velasquez S.L."/>
            <person name="Kruys A."/>
            <person name="Hutchinson M.I."/>
            <person name="Powell A.J."/>
            <person name="Barry K."/>
            <person name="Miller A.N."/>
            <person name="Grigoriev I.V."/>
            <person name="Debuchy R."/>
            <person name="Gladieux P."/>
            <person name="Hiltunen Thoren M."/>
            <person name="Johannesson H."/>
        </authorList>
    </citation>
    <scope>NUCLEOTIDE SEQUENCE</scope>
    <source>
        <strain evidence="2">CBS 232.78</strain>
    </source>
</reference>
<sequence length="176" mass="19557">MEIRHRYLPTCPYIVCLIGPGTTLLFGHSANFTIIALRGCLALVGSFSLETKKGTLRRQIPPSRSTSFRPICLVCRHTDIGRRERKCEPSRDSPWLAELVLKATCLSLDLTSQDSVPDGCRISRLQRQLPPLKTCLPREGEKVEDMCPCAYIYMYVCMCSPAGGGGRLLTNHTAVD</sequence>
<feature type="transmembrane region" description="Helical" evidence="1">
    <location>
        <begin position="7"/>
        <end position="26"/>
    </location>
</feature>
<dbReference type="Proteomes" id="UP001285441">
    <property type="component" value="Unassembled WGS sequence"/>
</dbReference>
<protein>
    <submittedName>
        <fullName evidence="2">Uncharacterized protein</fullName>
    </submittedName>
</protein>
<organism evidence="2 3">
    <name type="scientific">Podospora didyma</name>
    <dbReference type="NCBI Taxonomy" id="330526"/>
    <lineage>
        <taxon>Eukaryota</taxon>
        <taxon>Fungi</taxon>
        <taxon>Dikarya</taxon>
        <taxon>Ascomycota</taxon>
        <taxon>Pezizomycotina</taxon>
        <taxon>Sordariomycetes</taxon>
        <taxon>Sordariomycetidae</taxon>
        <taxon>Sordariales</taxon>
        <taxon>Podosporaceae</taxon>
        <taxon>Podospora</taxon>
    </lineage>
</organism>
<keyword evidence="1" id="KW-0472">Membrane</keyword>
<dbReference type="EMBL" id="JAULSW010000001">
    <property type="protein sequence ID" value="KAK3393819.1"/>
    <property type="molecule type" value="Genomic_DNA"/>
</dbReference>
<proteinExistence type="predicted"/>